<feature type="transmembrane region" description="Helical" evidence="2">
    <location>
        <begin position="138"/>
        <end position="161"/>
    </location>
</feature>
<accession>A0A1J1LDZ1</accession>
<feature type="compositionally biased region" description="Low complexity" evidence="1">
    <location>
        <begin position="1"/>
        <end position="14"/>
    </location>
</feature>
<feature type="transmembrane region" description="Helical" evidence="2">
    <location>
        <begin position="72"/>
        <end position="89"/>
    </location>
</feature>
<feature type="region of interest" description="Disordered" evidence="1">
    <location>
        <begin position="1"/>
        <end position="21"/>
    </location>
</feature>
<gene>
    <name evidence="3" type="ORF">PL9214290230</name>
</gene>
<evidence type="ECO:0000313" key="4">
    <source>
        <dbReference type="Proteomes" id="UP000184315"/>
    </source>
</evidence>
<dbReference type="OrthoDB" id="508722at2"/>
<feature type="transmembrane region" description="Helical" evidence="2">
    <location>
        <begin position="170"/>
        <end position="187"/>
    </location>
</feature>
<dbReference type="PANTHER" id="PTHR37185:SF3">
    <property type="entry name" value="MEMBRANE PROTEIN"/>
    <property type="match status" value="1"/>
</dbReference>
<sequence>MSDSSPSRSPACSSEPEHQSVASVDCDPFSASTSSSVRSVSPSHKNALILVETAFLASAASLIWFVNYYFPMGPVLRLFFSLPMALLYLRWGKRASVMGAVASFLLLSVLMGPTRSIVFLIPYGWLGVVLGGMWKRGAAWWMSISIGSVIVAIGFFFKYWLLSILLGRDLWAYGTVQIASLAEWIFIKLGILAQPSLMLVQAIAVLMIFINSIVYLFVVHLVSLLLLDRLNSPIPRPPKWVQVLLDYE</sequence>
<evidence type="ECO:0000313" key="3">
    <source>
        <dbReference type="EMBL" id="CUR30640.1"/>
    </source>
</evidence>
<name>A0A1J1LDZ1_9CYAN</name>
<protein>
    <recommendedName>
        <fullName evidence="5">DUF2232 domain-containing protein</fullName>
    </recommendedName>
</protein>
<evidence type="ECO:0000256" key="2">
    <source>
        <dbReference type="SAM" id="Phobius"/>
    </source>
</evidence>
<dbReference type="RefSeq" id="WP_072717636.1">
    <property type="nucleotide sequence ID" value="NZ_LN889782.1"/>
</dbReference>
<dbReference type="Pfam" id="PF09991">
    <property type="entry name" value="DUF2232"/>
    <property type="match status" value="1"/>
</dbReference>
<dbReference type="Proteomes" id="UP000184315">
    <property type="component" value="Unassembled WGS sequence"/>
</dbReference>
<keyword evidence="2" id="KW-0472">Membrane</keyword>
<proteinExistence type="predicted"/>
<feature type="transmembrane region" description="Helical" evidence="2">
    <location>
        <begin position="47"/>
        <end position="66"/>
    </location>
</feature>
<dbReference type="PANTHER" id="PTHR37185">
    <property type="entry name" value="MEMBRANE PROTEIN"/>
    <property type="match status" value="1"/>
</dbReference>
<keyword evidence="2" id="KW-0812">Transmembrane</keyword>
<reference evidence="4" key="1">
    <citation type="submission" date="2015-10" db="EMBL/GenBank/DDBJ databases">
        <authorList>
            <person name="Regsiter A."/>
            <person name="william w."/>
        </authorList>
    </citation>
    <scope>NUCLEOTIDE SEQUENCE [LARGE SCALE GENOMIC DNA]</scope>
</reference>
<evidence type="ECO:0008006" key="5">
    <source>
        <dbReference type="Google" id="ProtNLM"/>
    </source>
</evidence>
<dbReference type="AlphaFoldDB" id="A0A1J1LDZ1"/>
<keyword evidence="2" id="KW-1133">Transmembrane helix</keyword>
<dbReference type="InterPro" id="IPR018710">
    <property type="entry name" value="DUF2232"/>
</dbReference>
<evidence type="ECO:0000256" key="1">
    <source>
        <dbReference type="SAM" id="MobiDB-lite"/>
    </source>
</evidence>
<feature type="transmembrane region" description="Helical" evidence="2">
    <location>
        <begin position="101"/>
        <end position="126"/>
    </location>
</feature>
<dbReference type="STRING" id="671072.PL9214290230"/>
<dbReference type="EMBL" id="CZDF01000132">
    <property type="protein sequence ID" value="CUR30640.1"/>
    <property type="molecule type" value="Genomic_DNA"/>
</dbReference>
<organism evidence="3 4">
    <name type="scientific">Planktothrix tepida PCC 9214</name>
    <dbReference type="NCBI Taxonomy" id="671072"/>
    <lineage>
        <taxon>Bacteria</taxon>
        <taxon>Bacillati</taxon>
        <taxon>Cyanobacteriota</taxon>
        <taxon>Cyanophyceae</taxon>
        <taxon>Oscillatoriophycideae</taxon>
        <taxon>Oscillatoriales</taxon>
        <taxon>Microcoleaceae</taxon>
        <taxon>Planktothrix</taxon>
    </lineage>
</organism>
<keyword evidence="4" id="KW-1185">Reference proteome</keyword>
<feature type="transmembrane region" description="Helical" evidence="2">
    <location>
        <begin position="199"/>
        <end position="227"/>
    </location>
</feature>